<organism evidence="1 2">
    <name type="scientific">Setaria digitata</name>
    <dbReference type="NCBI Taxonomy" id="48799"/>
    <lineage>
        <taxon>Eukaryota</taxon>
        <taxon>Metazoa</taxon>
        <taxon>Ecdysozoa</taxon>
        <taxon>Nematoda</taxon>
        <taxon>Chromadorea</taxon>
        <taxon>Rhabditida</taxon>
        <taxon>Spirurina</taxon>
        <taxon>Spiruromorpha</taxon>
        <taxon>Filarioidea</taxon>
        <taxon>Setariidae</taxon>
        <taxon>Setaria</taxon>
    </lineage>
</organism>
<sequence>MLRDEWVEEVRRIWMLAEDSPISGHFHFPPLLRIARLPPFIDAVLHDVPYMCICQCHPVLSLQHSYRGLSTSITAIFPPMLP</sequence>
<dbReference type="Proteomes" id="UP000887581">
    <property type="component" value="Unplaced"/>
</dbReference>
<dbReference type="AlphaFoldDB" id="A0A915Q369"/>
<protein>
    <submittedName>
        <fullName evidence="2">Uncharacterized protein</fullName>
    </submittedName>
</protein>
<proteinExistence type="predicted"/>
<evidence type="ECO:0000313" key="1">
    <source>
        <dbReference type="Proteomes" id="UP000887581"/>
    </source>
</evidence>
<name>A0A915Q369_9BILA</name>
<dbReference type="WBParaSite" id="sdigi.contig66.g3440.t1">
    <property type="protein sequence ID" value="sdigi.contig66.g3440.t1"/>
    <property type="gene ID" value="sdigi.contig66.g3440"/>
</dbReference>
<evidence type="ECO:0000313" key="2">
    <source>
        <dbReference type="WBParaSite" id="sdigi.contig66.g3440.t1"/>
    </source>
</evidence>
<accession>A0A915Q369</accession>
<keyword evidence="1" id="KW-1185">Reference proteome</keyword>
<reference evidence="2" key="1">
    <citation type="submission" date="2022-11" db="UniProtKB">
        <authorList>
            <consortium name="WormBaseParasite"/>
        </authorList>
    </citation>
    <scope>IDENTIFICATION</scope>
</reference>